<dbReference type="Proteomes" id="UP000198876">
    <property type="component" value="Unassembled WGS sequence"/>
</dbReference>
<dbReference type="PANTHER" id="PTHR34293">
    <property type="entry name" value="HTH-TYPE TRANSCRIPTIONAL REGULATOR TRMBL2"/>
    <property type="match status" value="1"/>
</dbReference>
<evidence type="ECO:0000256" key="1">
    <source>
        <dbReference type="ARBA" id="ARBA00007287"/>
    </source>
</evidence>
<reference evidence="5" key="1">
    <citation type="submission" date="2016-10" db="EMBL/GenBank/DDBJ databases">
        <authorList>
            <person name="Varghese N."/>
            <person name="Submissions S."/>
        </authorList>
    </citation>
    <scope>NUCLEOTIDE SEQUENCE [LARGE SCALE GENOMIC DNA]</scope>
    <source>
        <strain evidence="5">CGMCC 1.7739</strain>
    </source>
</reference>
<dbReference type="InterPro" id="IPR036390">
    <property type="entry name" value="WH_DNA-bd_sf"/>
</dbReference>
<dbReference type="Pfam" id="PF11495">
    <property type="entry name" value="Regulator_TrmB"/>
    <property type="match status" value="1"/>
</dbReference>
<name>A0A1I2SLQ2_9EURY</name>
<dbReference type="OrthoDB" id="30795at2157"/>
<proteinExistence type="inferred from homology"/>
<evidence type="ECO:0000313" key="5">
    <source>
        <dbReference type="Proteomes" id="UP000198876"/>
    </source>
</evidence>
<evidence type="ECO:0000259" key="3">
    <source>
        <dbReference type="Pfam" id="PF11495"/>
    </source>
</evidence>
<keyword evidence="5" id="KW-1185">Reference proteome</keyword>
<gene>
    <name evidence="4" type="ORF">SAMN04488063_2288</name>
</gene>
<dbReference type="InterPro" id="IPR021586">
    <property type="entry name" value="Tscrpt_reg_TrmB_C"/>
</dbReference>
<dbReference type="AlphaFoldDB" id="A0A1I2SLQ2"/>
<dbReference type="Pfam" id="PF01978">
    <property type="entry name" value="TrmB"/>
    <property type="match status" value="1"/>
</dbReference>
<evidence type="ECO:0000259" key="2">
    <source>
        <dbReference type="Pfam" id="PF01978"/>
    </source>
</evidence>
<dbReference type="PANTHER" id="PTHR34293:SF1">
    <property type="entry name" value="HTH-TYPE TRANSCRIPTIONAL REGULATOR TRMBL2"/>
    <property type="match status" value="1"/>
</dbReference>
<protein>
    <submittedName>
        <fullName evidence="4">Transcriptional regulator TrmB</fullName>
    </submittedName>
</protein>
<dbReference type="InterPro" id="IPR051797">
    <property type="entry name" value="TrmB-like"/>
</dbReference>
<sequence>MVSKAEITESLTELGLTEYEARCYVALTQLSRGTAKEVSQISDVPQSRVYDVTERLHKQGLIDIQESEPRAFIAMPPSVALKRLRQEYDEHIEKAGQKLAELQSRETDDEGVWKIATEADVALRAQMLIEEAAEEVYLSVGDGTLLGDELLDELADACGRGVSVFVEVPSESAADRVETRVSDARVVDSRAPFPADQSDGSGPGRLLLVDREAVLLSELREGLVPEARAESGMWGRSVGHGLVAWLRPFLVSRIETLGFDDEDAS</sequence>
<feature type="domain" description="Transcription regulator TrmB N-terminal" evidence="2">
    <location>
        <begin position="11"/>
        <end position="77"/>
    </location>
</feature>
<feature type="domain" description="Transcription regulator TrmB C-terminal" evidence="3">
    <location>
        <begin position="112"/>
        <end position="193"/>
    </location>
</feature>
<dbReference type="RefSeq" id="WP_092892246.1">
    <property type="nucleotide sequence ID" value="NZ_FOOQ01000002.1"/>
</dbReference>
<comment type="similarity">
    <text evidence="1">Belongs to the transcriptional regulator TrmB family.</text>
</comment>
<dbReference type="SUPFAM" id="SSF46785">
    <property type="entry name" value="Winged helix' DNA-binding domain"/>
    <property type="match status" value="1"/>
</dbReference>
<evidence type="ECO:0000313" key="4">
    <source>
        <dbReference type="EMBL" id="SFG51827.1"/>
    </source>
</evidence>
<accession>A0A1I2SLQ2</accession>
<dbReference type="Gene3D" id="1.10.10.10">
    <property type="entry name" value="Winged helix-like DNA-binding domain superfamily/Winged helix DNA-binding domain"/>
    <property type="match status" value="1"/>
</dbReference>
<organism evidence="4 5">
    <name type="scientific">Halopelagius inordinatus</name>
    <dbReference type="NCBI Taxonomy" id="553467"/>
    <lineage>
        <taxon>Archaea</taxon>
        <taxon>Methanobacteriati</taxon>
        <taxon>Methanobacteriota</taxon>
        <taxon>Stenosarchaea group</taxon>
        <taxon>Halobacteria</taxon>
        <taxon>Halobacteriales</taxon>
        <taxon>Haloferacaceae</taxon>
    </lineage>
</organism>
<dbReference type="EMBL" id="FOOQ01000002">
    <property type="protein sequence ID" value="SFG51827.1"/>
    <property type="molecule type" value="Genomic_DNA"/>
</dbReference>
<dbReference type="STRING" id="553467.SAMN04488063_2288"/>
<dbReference type="InterPro" id="IPR036388">
    <property type="entry name" value="WH-like_DNA-bd_sf"/>
</dbReference>
<dbReference type="InterPro" id="IPR002831">
    <property type="entry name" value="Tscrpt_reg_TrmB_N"/>
</dbReference>